<reference evidence="5" key="1">
    <citation type="submission" date="2019-05" db="EMBL/GenBank/DDBJ databases">
        <title>Tamlana fucoidanivorans sp. nov., isolated from the surface of algae collected from Fujian province in China.</title>
        <authorList>
            <person name="Li J."/>
        </authorList>
    </citation>
    <scope>NUCLEOTIDE SEQUENCE [LARGE SCALE GENOMIC DNA]</scope>
    <source>
        <strain evidence="5">2251</strain>
        <plasmid evidence="5">unnamed1</plasmid>
        <plasmid evidence="5">unnamed2</plasmid>
    </source>
</reference>
<dbReference type="EMBL" id="CP040762">
    <property type="protein sequence ID" value="QDA36353.1"/>
    <property type="molecule type" value="Genomic_DNA"/>
</dbReference>
<name>A0A4Y5STU6_9RHOB</name>
<dbReference type="Proteomes" id="UP000296374">
    <property type="component" value="Plasmid unnamed1"/>
</dbReference>
<dbReference type="NCBIfam" id="NF038039">
    <property type="entry name" value="WGxxGxxG-CTERM"/>
    <property type="match status" value="1"/>
</dbReference>
<feature type="transmembrane region" description="Helical" evidence="1">
    <location>
        <begin position="42"/>
        <end position="59"/>
    </location>
</feature>
<evidence type="ECO:0000313" key="5">
    <source>
        <dbReference type="Proteomes" id="UP000296374"/>
    </source>
</evidence>
<organism evidence="3 5">
    <name type="scientific">Paracoccus liaowanqingii</name>
    <dbReference type="NCBI Taxonomy" id="2560053"/>
    <lineage>
        <taxon>Bacteria</taxon>
        <taxon>Pseudomonadati</taxon>
        <taxon>Pseudomonadota</taxon>
        <taxon>Alphaproteobacteria</taxon>
        <taxon>Rhodobacterales</taxon>
        <taxon>Paracoccaceae</taxon>
        <taxon>Paracoccus</taxon>
    </lineage>
</organism>
<geneLocation type="plasmid" evidence="3 5">
    <name>unnamed2</name>
</geneLocation>
<dbReference type="AlphaFoldDB" id="A0A4Y5STU6"/>
<keyword evidence="3" id="KW-0614">Plasmid</keyword>
<dbReference type="EMBL" id="CP040765">
    <property type="protein sequence ID" value="QDA37018.1"/>
    <property type="molecule type" value="Genomic_DNA"/>
</dbReference>
<keyword evidence="1" id="KW-0812">Transmembrane</keyword>
<keyword evidence="1" id="KW-0472">Membrane</keyword>
<proteinExistence type="predicted"/>
<evidence type="ECO:0000313" key="4">
    <source>
        <dbReference type="EMBL" id="QDA37018.1"/>
    </source>
</evidence>
<accession>A0A4Y5STU6</accession>
<geneLocation type="plasmid" evidence="4 5">
    <name>unnamed1</name>
</geneLocation>
<dbReference type="Proteomes" id="UP000296374">
    <property type="component" value="Plasmid unnamed2"/>
</dbReference>
<sequence length="75" mass="7772">MSKGLRICTVALALAASSPVLAQVTTTEPANAPPVGVERDDGFDWGLLGLLGLLGLAGLKGRQRDDVPTTTTKRL</sequence>
<reference evidence="3" key="2">
    <citation type="journal article" date="2020" name="Int. J. Syst. Evol. Microbiol.">
        <title>Paracoccus liaowanqingii sp. nov., isolated from Tibetan antelope (Pantholops hodgsonii).</title>
        <authorList>
            <person name="Li J."/>
            <person name="Lu S."/>
            <person name="Jin D."/>
            <person name="Yang J."/>
            <person name="Lai X.H."/>
            <person name="Huang Y."/>
            <person name="Tian Z."/>
            <person name="Dong K."/>
            <person name="Zhang S."/>
            <person name="Lei W."/>
            <person name="Pu J."/>
            <person name="Zhang G."/>
            <person name="Wu X."/>
            <person name="Huang Y."/>
            <person name="Ren Z."/>
            <person name="Wang S."/>
            <person name="Xu J."/>
        </authorList>
    </citation>
    <scope>NUCLEOTIDE SEQUENCE</scope>
    <source>
        <strain evidence="3">2251</strain>
    </source>
</reference>
<evidence type="ECO:0000256" key="2">
    <source>
        <dbReference type="SAM" id="SignalP"/>
    </source>
</evidence>
<keyword evidence="2" id="KW-0732">Signal</keyword>
<feature type="chain" id="PRO_5036129424" description="WGxxGxxG-CTERM domain-containing protein" evidence="2">
    <location>
        <begin position="23"/>
        <end position="75"/>
    </location>
</feature>
<evidence type="ECO:0000313" key="3">
    <source>
        <dbReference type="EMBL" id="QDA36353.1"/>
    </source>
</evidence>
<feature type="signal peptide" evidence="2">
    <location>
        <begin position="1"/>
        <end position="22"/>
    </location>
</feature>
<evidence type="ECO:0008006" key="6">
    <source>
        <dbReference type="Google" id="ProtNLM"/>
    </source>
</evidence>
<gene>
    <name evidence="3" type="ORF">E4191_19630</name>
    <name evidence="4" type="ORF">E4191_22570</name>
</gene>
<evidence type="ECO:0000256" key="1">
    <source>
        <dbReference type="SAM" id="Phobius"/>
    </source>
</evidence>
<dbReference type="KEGG" id="plia:E4191_19630"/>
<dbReference type="KEGG" id="plia:E4191_22570"/>
<protein>
    <recommendedName>
        <fullName evidence="6">WGxxGxxG-CTERM domain-containing protein</fullName>
    </recommendedName>
</protein>
<dbReference type="NCBIfam" id="NF041742">
    <property type="entry name" value="WGxxGxxG_fam"/>
    <property type="match status" value="1"/>
</dbReference>
<keyword evidence="1" id="KW-1133">Transmembrane helix</keyword>